<evidence type="ECO:0000313" key="2">
    <source>
        <dbReference type="EMBL" id="MBW4672047.1"/>
    </source>
</evidence>
<gene>
    <name evidence="2" type="ORF">KME60_32640</name>
</gene>
<protein>
    <submittedName>
        <fullName evidence="2">Uncharacterized protein</fullName>
    </submittedName>
</protein>
<evidence type="ECO:0000256" key="1">
    <source>
        <dbReference type="SAM" id="Phobius"/>
    </source>
</evidence>
<proteinExistence type="predicted"/>
<reference evidence="2" key="2">
    <citation type="journal article" date="2022" name="Microbiol. Resour. Announc.">
        <title>Metagenome Sequencing to Explore Phylogenomics of Terrestrial Cyanobacteria.</title>
        <authorList>
            <person name="Ward R.D."/>
            <person name="Stajich J.E."/>
            <person name="Johansen J.R."/>
            <person name="Huntemann M."/>
            <person name="Clum A."/>
            <person name="Foster B."/>
            <person name="Foster B."/>
            <person name="Roux S."/>
            <person name="Palaniappan K."/>
            <person name="Varghese N."/>
            <person name="Mukherjee S."/>
            <person name="Reddy T.B.K."/>
            <person name="Daum C."/>
            <person name="Copeland A."/>
            <person name="Chen I.A."/>
            <person name="Ivanova N.N."/>
            <person name="Kyrpides N.C."/>
            <person name="Shapiro N."/>
            <person name="Eloe-Fadrosh E.A."/>
            <person name="Pietrasiak N."/>
        </authorList>
    </citation>
    <scope>NUCLEOTIDE SEQUENCE</scope>
    <source>
        <strain evidence="2">GSE-NOS-MK-12-04C</strain>
    </source>
</reference>
<keyword evidence="1" id="KW-1133">Transmembrane helix</keyword>
<organism evidence="2 3">
    <name type="scientific">Cyanomargarita calcarea GSE-NOS-MK-12-04C</name>
    <dbReference type="NCBI Taxonomy" id="2839659"/>
    <lineage>
        <taxon>Bacteria</taxon>
        <taxon>Bacillati</taxon>
        <taxon>Cyanobacteriota</taxon>
        <taxon>Cyanophyceae</taxon>
        <taxon>Nostocales</taxon>
        <taxon>Cyanomargaritaceae</taxon>
        <taxon>Cyanomargarita</taxon>
    </lineage>
</organism>
<comment type="caution">
    <text evidence="2">The sequence shown here is derived from an EMBL/GenBank/DDBJ whole genome shotgun (WGS) entry which is preliminary data.</text>
</comment>
<evidence type="ECO:0000313" key="3">
    <source>
        <dbReference type="Proteomes" id="UP000729701"/>
    </source>
</evidence>
<keyword evidence="1" id="KW-0812">Transmembrane</keyword>
<dbReference type="Proteomes" id="UP000729701">
    <property type="component" value="Unassembled WGS sequence"/>
</dbReference>
<reference evidence="2" key="1">
    <citation type="submission" date="2021-05" db="EMBL/GenBank/DDBJ databases">
        <authorList>
            <person name="Pietrasiak N."/>
            <person name="Ward R."/>
            <person name="Stajich J.E."/>
            <person name="Kurbessoian T."/>
        </authorList>
    </citation>
    <scope>NUCLEOTIDE SEQUENCE</scope>
    <source>
        <strain evidence="2">GSE-NOS-MK-12-04C</strain>
    </source>
</reference>
<dbReference type="EMBL" id="JAHHGZ010000061">
    <property type="protein sequence ID" value="MBW4672047.1"/>
    <property type="molecule type" value="Genomic_DNA"/>
</dbReference>
<accession>A0A951QTR4</accession>
<keyword evidence="1" id="KW-0472">Membrane</keyword>
<sequence>MRETNFKPLTEQDRKKNRYLDQINHAPYFRIILILAGILLLFTTGTLLGAF</sequence>
<name>A0A951QTR4_9CYAN</name>
<feature type="transmembrane region" description="Helical" evidence="1">
    <location>
        <begin position="28"/>
        <end position="50"/>
    </location>
</feature>
<dbReference type="AlphaFoldDB" id="A0A951QTR4"/>